<evidence type="ECO:0000313" key="1">
    <source>
        <dbReference type="EMBL" id="KAE9385758.1"/>
    </source>
</evidence>
<name>A0A6A4GJP3_9AGAR</name>
<dbReference type="Proteomes" id="UP000799118">
    <property type="component" value="Unassembled WGS sequence"/>
</dbReference>
<reference evidence="1" key="1">
    <citation type="journal article" date="2019" name="Environ. Microbiol.">
        <title>Fungal ecological strategies reflected in gene transcription - a case study of two litter decomposers.</title>
        <authorList>
            <person name="Barbi F."/>
            <person name="Kohler A."/>
            <person name="Barry K."/>
            <person name="Baskaran P."/>
            <person name="Daum C."/>
            <person name="Fauchery L."/>
            <person name="Ihrmark K."/>
            <person name="Kuo A."/>
            <person name="LaButti K."/>
            <person name="Lipzen A."/>
            <person name="Morin E."/>
            <person name="Grigoriev I.V."/>
            <person name="Henrissat B."/>
            <person name="Lindahl B."/>
            <person name="Martin F."/>
        </authorList>
    </citation>
    <scope>NUCLEOTIDE SEQUENCE</scope>
    <source>
        <strain evidence="1">JB14</strain>
    </source>
</reference>
<evidence type="ECO:0000313" key="2">
    <source>
        <dbReference type="Proteomes" id="UP000799118"/>
    </source>
</evidence>
<proteinExistence type="predicted"/>
<dbReference type="AlphaFoldDB" id="A0A6A4GJP3"/>
<gene>
    <name evidence="1" type="ORF">BT96DRAFT_1006751</name>
</gene>
<dbReference type="EMBL" id="ML769948">
    <property type="protein sequence ID" value="KAE9385758.1"/>
    <property type="molecule type" value="Genomic_DNA"/>
</dbReference>
<accession>A0A6A4GJP3</accession>
<organism evidence="1 2">
    <name type="scientific">Gymnopus androsaceus JB14</name>
    <dbReference type="NCBI Taxonomy" id="1447944"/>
    <lineage>
        <taxon>Eukaryota</taxon>
        <taxon>Fungi</taxon>
        <taxon>Dikarya</taxon>
        <taxon>Basidiomycota</taxon>
        <taxon>Agaricomycotina</taxon>
        <taxon>Agaricomycetes</taxon>
        <taxon>Agaricomycetidae</taxon>
        <taxon>Agaricales</taxon>
        <taxon>Marasmiineae</taxon>
        <taxon>Omphalotaceae</taxon>
        <taxon>Gymnopus</taxon>
    </lineage>
</organism>
<keyword evidence="2" id="KW-1185">Reference proteome</keyword>
<protein>
    <submittedName>
        <fullName evidence="1">Uncharacterized protein</fullName>
    </submittedName>
</protein>
<sequence>MNTHPEYFSTFCGDVGINDVDASPNATNLSKAFTLARETVNLDPSDVRKKVPRLLSFRSTNFFSSTFFDLHSIPLESFQTLADSVFSIGRNIFSLMKASLIWAMIKIRYTVTFTEHELETVSSIPLCLAKNCIDELVSMLFNGWQTLNRCPSGSRIYGSIE</sequence>